<dbReference type="InterPro" id="IPR001881">
    <property type="entry name" value="EGF-like_Ca-bd_dom"/>
</dbReference>
<organism evidence="7 8">
    <name type="scientific">Paramuricea clavata</name>
    <name type="common">Red gorgonian</name>
    <name type="synonym">Violescent sea-whip</name>
    <dbReference type="NCBI Taxonomy" id="317549"/>
    <lineage>
        <taxon>Eukaryota</taxon>
        <taxon>Metazoa</taxon>
        <taxon>Cnidaria</taxon>
        <taxon>Anthozoa</taxon>
        <taxon>Octocorallia</taxon>
        <taxon>Malacalcyonacea</taxon>
        <taxon>Plexauridae</taxon>
        <taxon>Paramuricea</taxon>
    </lineage>
</organism>
<dbReference type="SMART" id="SM00200">
    <property type="entry name" value="SEA"/>
    <property type="match status" value="1"/>
</dbReference>
<dbReference type="PROSITE" id="PS00022">
    <property type="entry name" value="EGF_1"/>
    <property type="match status" value="1"/>
</dbReference>
<evidence type="ECO:0000256" key="2">
    <source>
        <dbReference type="ARBA" id="ARBA00022729"/>
    </source>
</evidence>
<reference evidence="7" key="1">
    <citation type="submission" date="2020-04" db="EMBL/GenBank/DDBJ databases">
        <authorList>
            <person name="Alioto T."/>
            <person name="Alioto T."/>
            <person name="Gomez Garrido J."/>
        </authorList>
    </citation>
    <scope>NUCLEOTIDE SEQUENCE</scope>
    <source>
        <strain evidence="7">A484AB</strain>
    </source>
</reference>
<dbReference type="PROSITE" id="PS50024">
    <property type="entry name" value="SEA"/>
    <property type="match status" value="1"/>
</dbReference>
<dbReference type="Proteomes" id="UP001152795">
    <property type="component" value="Unassembled WGS sequence"/>
</dbReference>
<keyword evidence="8" id="KW-1185">Reference proteome</keyword>
<proteinExistence type="predicted"/>
<dbReference type="AlphaFoldDB" id="A0A6S7J173"/>
<keyword evidence="4 6" id="KW-1015">Disulfide bond</keyword>
<name>A0A6S7J173_PARCT</name>
<dbReference type="OrthoDB" id="5951565at2759"/>
<keyword evidence="5" id="KW-0325">Glycoprotein</keyword>
<dbReference type="InterPro" id="IPR000082">
    <property type="entry name" value="SEA_dom"/>
</dbReference>
<dbReference type="Gene3D" id="2.10.25.10">
    <property type="entry name" value="Laminin"/>
    <property type="match status" value="1"/>
</dbReference>
<evidence type="ECO:0000256" key="6">
    <source>
        <dbReference type="PROSITE-ProRule" id="PRU00076"/>
    </source>
</evidence>
<dbReference type="SUPFAM" id="SSF82671">
    <property type="entry name" value="SEA domain"/>
    <property type="match status" value="1"/>
</dbReference>
<dbReference type="PROSITE" id="PS00010">
    <property type="entry name" value="ASX_HYDROXYL"/>
    <property type="match status" value="1"/>
</dbReference>
<dbReference type="SUPFAM" id="SSF57196">
    <property type="entry name" value="EGF/Laminin"/>
    <property type="match status" value="1"/>
</dbReference>
<dbReference type="EMBL" id="CACRXK020012830">
    <property type="protein sequence ID" value="CAB4024088.1"/>
    <property type="molecule type" value="Genomic_DNA"/>
</dbReference>
<dbReference type="InterPro" id="IPR036364">
    <property type="entry name" value="SEA_dom_sf"/>
</dbReference>
<dbReference type="InterPro" id="IPR000742">
    <property type="entry name" value="EGF"/>
</dbReference>
<dbReference type="CDD" id="cd00054">
    <property type="entry name" value="EGF_CA"/>
    <property type="match status" value="1"/>
</dbReference>
<dbReference type="SMART" id="SM00181">
    <property type="entry name" value="EGF"/>
    <property type="match status" value="1"/>
</dbReference>
<dbReference type="SMART" id="SM00179">
    <property type="entry name" value="EGF_CA"/>
    <property type="match status" value="1"/>
</dbReference>
<dbReference type="Pfam" id="PF00008">
    <property type="entry name" value="EGF"/>
    <property type="match status" value="1"/>
</dbReference>
<dbReference type="PROSITE" id="PS50026">
    <property type="entry name" value="EGF_3"/>
    <property type="match status" value="1"/>
</dbReference>
<comment type="caution">
    <text evidence="6">Lacks conserved residue(s) required for the propagation of feature annotation.</text>
</comment>
<keyword evidence="2" id="KW-0732">Signal</keyword>
<evidence type="ECO:0000256" key="3">
    <source>
        <dbReference type="ARBA" id="ARBA00022737"/>
    </source>
</evidence>
<keyword evidence="1 6" id="KW-0245">EGF-like domain</keyword>
<dbReference type="GO" id="GO:0005509">
    <property type="term" value="F:calcium ion binding"/>
    <property type="evidence" value="ECO:0007669"/>
    <property type="project" value="InterPro"/>
</dbReference>
<sequence length="253" mass="28110">TPSESGTEATVFDPSGNQATIPREQTVPFAVVIVIVEPFVPELRNKRSRAFGNLRRRFLLFLLPLYRIRRGFLGIIFNSFSQGSVVADIELLYNSTEPIPTAEEVQSPIADARDNGSAIFNISSLQVEREGCSSAPCLNGGSCTNNGTSFSCSCPVRYSGDRCEMEETPPDGFETWKIGVAVSLAFVLLLLIFISAVVIVNGRKGKQARYNLKNRRNSFDLDFDLFSSDGDKFNGIPNYAESFEMDERRDIYM</sequence>
<gene>
    <name evidence="7" type="ORF">PACLA_8A088719</name>
</gene>
<feature type="non-terminal residue" evidence="7">
    <location>
        <position position="1"/>
    </location>
</feature>
<feature type="disulfide bond" evidence="6">
    <location>
        <begin position="154"/>
        <end position="163"/>
    </location>
</feature>
<accession>A0A6S7J173</accession>
<evidence type="ECO:0000256" key="4">
    <source>
        <dbReference type="ARBA" id="ARBA00023157"/>
    </source>
</evidence>
<comment type="caution">
    <text evidence="7">The sequence shown here is derived from an EMBL/GenBank/DDBJ whole genome shotgun (WGS) entry which is preliminary data.</text>
</comment>
<protein>
    <submittedName>
        <fullName evidence="7">Crumbs homolog 2-like</fullName>
    </submittedName>
</protein>
<keyword evidence="3" id="KW-0677">Repeat</keyword>
<evidence type="ECO:0000313" key="8">
    <source>
        <dbReference type="Proteomes" id="UP001152795"/>
    </source>
</evidence>
<dbReference type="FunFam" id="2.10.25.10:FF:000057">
    <property type="entry name" value="protocadherin Fat 1 isoform X2"/>
    <property type="match status" value="1"/>
</dbReference>
<evidence type="ECO:0000313" key="7">
    <source>
        <dbReference type="EMBL" id="CAB4024088.1"/>
    </source>
</evidence>
<evidence type="ECO:0000256" key="1">
    <source>
        <dbReference type="ARBA" id="ARBA00022536"/>
    </source>
</evidence>
<evidence type="ECO:0000256" key="5">
    <source>
        <dbReference type="ARBA" id="ARBA00023180"/>
    </source>
</evidence>
<dbReference type="InterPro" id="IPR000152">
    <property type="entry name" value="EGF-type_Asp/Asn_hydroxyl_site"/>
</dbReference>